<gene>
    <name evidence="1" type="ORF">JCM31826_04840</name>
</gene>
<dbReference type="AlphaFoldDB" id="A0A401XJ04"/>
<proteinExistence type="predicted"/>
<dbReference type="Proteomes" id="UP000286715">
    <property type="component" value="Unassembled WGS sequence"/>
</dbReference>
<name>A0A401XJ04_9FLAO</name>
<accession>A0A401XJ04</accession>
<comment type="caution">
    <text evidence="1">The sequence shown here is derived from an EMBL/GenBank/DDBJ whole genome shotgun (WGS) entry which is preliminary data.</text>
</comment>
<protein>
    <recommendedName>
        <fullName evidence="3">DUF2480 family protein</fullName>
    </recommendedName>
</protein>
<organism evidence="1 2">
    <name type="scientific">Thermaurantimonas aggregans</name>
    <dbReference type="NCBI Taxonomy" id="2173829"/>
    <lineage>
        <taxon>Bacteria</taxon>
        <taxon>Pseudomonadati</taxon>
        <taxon>Bacteroidota</taxon>
        <taxon>Flavobacteriia</taxon>
        <taxon>Flavobacteriales</taxon>
        <taxon>Schleiferiaceae</taxon>
        <taxon>Thermaurantimonas</taxon>
    </lineage>
</organism>
<dbReference type="InterPro" id="IPR018914">
    <property type="entry name" value="DUF2480"/>
</dbReference>
<evidence type="ECO:0000313" key="2">
    <source>
        <dbReference type="Proteomes" id="UP000286715"/>
    </source>
</evidence>
<sequence length="167" mass="18861">MEIIQNKVAESGLINLSLKELLHQADVPVLDIAHWLYEGIILREDDFKSHIRAYHWSQHTGRTVVLTCTTDAIVPMWAWMLISSRLEAHQAHSLYSDPQDLEKAKLLAAIADLPVEPYRGQRVLINGCQHPAITPAAFTAITHKLQPCVRSLMYGEACSNVPIFKRK</sequence>
<dbReference type="EMBL" id="BHZE01000003">
    <property type="protein sequence ID" value="GCD77002.1"/>
    <property type="molecule type" value="Genomic_DNA"/>
</dbReference>
<dbReference type="OrthoDB" id="9803040at2"/>
<dbReference type="Pfam" id="PF10652">
    <property type="entry name" value="DUF2480"/>
    <property type="match status" value="1"/>
</dbReference>
<reference evidence="1 2" key="1">
    <citation type="submission" date="2018-11" db="EMBL/GenBank/DDBJ databases">
        <title>Schleiferia aggregans sp. nov., a moderately thermophilic heterotrophic bacterium isolated from microbial mats at a terrestrial hot spring.</title>
        <authorList>
            <person name="Iino T."/>
            <person name="Ohkuma M."/>
            <person name="Haruta S."/>
        </authorList>
    </citation>
    <scope>NUCLEOTIDE SEQUENCE [LARGE SCALE GENOMIC DNA]</scope>
    <source>
        <strain evidence="1 2">LA</strain>
    </source>
</reference>
<dbReference type="RefSeq" id="WP_124397058.1">
    <property type="nucleotide sequence ID" value="NZ_BHZE01000003.1"/>
</dbReference>
<keyword evidence="2" id="KW-1185">Reference proteome</keyword>
<evidence type="ECO:0000313" key="1">
    <source>
        <dbReference type="EMBL" id="GCD77002.1"/>
    </source>
</evidence>
<evidence type="ECO:0008006" key="3">
    <source>
        <dbReference type="Google" id="ProtNLM"/>
    </source>
</evidence>